<evidence type="ECO:0000313" key="2">
    <source>
        <dbReference type="EMBL" id="SVC57613.1"/>
    </source>
</evidence>
<reference evidence="2" key="1">
    <citation type="submission" date="2018-05" db="EMBL/GenBank/DDBJ databases">
        <authorList>
            <person name="Lanie J.A."/>
            <person name="Ng W.-L."/>
            <person name="Kazmierczak K.M."/>
            <person name="Andrzejewski T.M."/>
            <person name="Davidsen T.M."/>
            <person name="Wayne K.J."/>
            <person name="Tettelin H."/>
            <person name="Glass J.I."/>
            <person name="Rusch D."/>
            <person name="Podicherti R."/>
            <person name="Tsui H.-C.T."/>
            <person name="Winkler M.E."/>
        </authorList>
    </citation>
    <scope>NUCLEOTIDE SEQUENCE</scope>
</reference>
<protein>
    <submittedName>
        <fullName evidence="2">Uncharacterized protein</fullName>
    </submittedName>
</protein>
<name>A0A382N8V7_9ZZZZ</name>
<proteinExistence type="predicted"/>
<dbReference type="EMBL" id="UINC01098809">
    <property type="protein sequence ID" value="SVC57613.1"/>
    <property type="molecule type" value="Genomic_DNA"/>
</dbReference>
<organism evidence="2">
    <name type="scientific">marine metagenome</name>
    <dbReference type="NCBI Taxonomy" id="408172"/>
    <lineage>
        <taxon>unclassified sequences</taxon>
        <taxon>metagenomes</taxon>
        <taxon>ecological metagenomes</taxon>
    </lineage>
</organism>
<feature type="region of interest" description="Disordered" evidence="1">
    <location>
        <begin position="229"/>
        <end position="248"/>
    </location>
</feature>
<dbReference type="AlphaFoldDB" id="A0A382N8V7"/>
<sequence length="248" mass="27873">MRLNTLVCTLAFLCLVSLPSCASAQQEQPQFALWQQVHINPDKAAEYEQVRADRNAGMAEANVAFGRKVFAWDGGIYTLEIPLSNMADLDRMRTQEAAMSAGDSTLAREVIHHIDTSIQQRRPELSFTPNTPRVPEAEIGFYRGITFNLKFGTANEASEIFQQIRALYEANNVENEFAVFSKVTGSGPDFSVFFPARDAVDFYTQNPLIFERLGPSLRPLVTQLNSLSHQTDSFNSTRREDLDYQPPN</sequence>
<evidence type="ECO:0000256" key="1">
    <source>
        <dbReference type="SAM" id="MobiDB-lite"/>
    </source>
</evidence>
<gene>
    <name evidence="2" type="ORF">METZ01_LOCUS310467</name>
</gene>
<accession>A0A382N8V7</accession>